<dbReference type="Gene3D" id="3.40.50.720">
    <property type="entry name" value="NAD(P)-binding Rossmann-like Domain"/>
    <property type="match status" value="1"/>
</dbReference>
<keyword evidence="4" id="KW-0732">Signal</keyword>
<gene>
    <name evidence="5" type="ORF">UCREL1_721</name>
</gene>
<evidence type="ECO:0000313" key="5">
    <source>
        <dbReference type="EMBL" id="EMR72263.1"/>
    </source>
</evidence>
<organism evidence="5 6">
    <name type="scientific">Eutypa lata (strain UCR-EL1)</name>
    <name type="common">Grapevine dieback disease fungus</name>
    <name type="synonym">Eutypa armeniacae</name>
    <dbReference type="NCBI Taxonomy" id="1287681"/>
    <lineage>
        <taxon>Eukaryota</taxon>
        <taxon>Fungi</taxon>
        <taxon>Dikarya</taxon>
        <taxon>Ascomycota</taxon>
        <taxon>Pezizomycotina</taxon>
        <taxon>Sordariomycetes</taxon>
        <taxon>Xylariomycetidae</taxon>
        <taxon>Xylariales</taxon>
        <taxon>Diatrypaceae</taxon>
        <taxon>Eutypa</taxon>
    </lineage>
</organism>
<dbReference type="Proteomes" id="UP000012174">
    <property type="component" value="Unassembled WGS sequence"/>
</dbReference>
<reference evidence="6" key="1">
    <citation type="journal article" date="2013" name="Genome Announc.">
        <title>Draft genome sequence of the grapevine dieback fungus Eutypa lata UCR-EL1.</title>
        <authorList>
            <person name="Blanco-Ulate B."/>
            <person name="Rolshausen P.E."/>
            <person name="Cantu D."/>
        </authorList>
    </citation>
    <scope>NUCLEOTIDE SEQUENCE [LARGE SCALE GENOMIC DNA]</scope>
    <source>
        <strain evidence="6">UCR-EL1</strain>
    </source>
</reference>
<evidence type="ECO:0000313" key="6">
    <source>
        <dbReference type="Proteomes" id="UP000012174"/>
    </source>
</evidence>
<feature type="chain" id="PRO_5004085563" evidence="4">
    <location>
        <begin position="23"/>
        <end position="266"/>
    </location>
</feature>
<keyword evidence="2" id="KW-0521">NADP</keyword>
<dbReference type="STRING" id="1287681.M7T5U6"/>
<dbReference type="GO" id="GO:0016491">
    <property type="term" value="F:oxidoreductase activity"/>
    <property type="evidence" value="ECO:0007669"/>
    <property type="project" value="UniProtKB-KW"/>
</dbReference>
<accession>M7T5U6</accession>
<dbReference type="OrthoDB" id="37659at2759"/>
<dbReference type="OMA" id="LPRCANY"/>
<dbReference type="InterPro" id="IPR002347">
    <property type="entry name" value="SDR_fam"/>
</dbReference>
<sequence length="266" mass="29247">MGFPYKTVLIVGCTAGIGLALAERMIENGIFVIAVGRRQERLDAFVAKHGSDKAAASQFDITKLDDIQGWVKNIVKTYPTLDCVVLNSGIQRTLNFTQPAGIDLGRVQQELTTNYTSYIFLLTHLLPHLQSLAPRPAAIVAVSSGLAVVPLPRCANYCASKAALHSLMWSMRAQLAADKEKSGHIRVVEVLPPAVQTELHGLQEELRARGPTDFGMPIEEFTEECWAGLVRADEEVPVGVAREMFIKGEDEKRKAFEDLVKWMGTT</sequence>
<evidence type="ECO:0000256" key="4">
    <source>
        <dbReference type="SAM" id="SignalP"/>
    </source>
</evidence>
<name>M7T5U6_EUTLA</name>
<evidence type="ECO:0000256" key="1">
    <source>
        <dbReference type="ARBA" id="ARBA00006484"/>
    </source>
</evidence>
<dbReference type="eggNOG" id="KOG1205">
    <property type="taxonomic scope" value="Eukaryota"/>
</dbReference>
<proteinExistence type="inferred from homology"/>
<dbReference type="PANTHER" id="PTHR43669">
    <property type="entry name" value="5-KETO-D-GLUCONATE 5-REDUCTASE"/>
    <property type="match status" value="1"/>
</dbReference>
<dbReference type="PRINTS" id="PR00081">
    <property type="entry name" value="GDHRDH"/>
</dbReference>
<feature type="signal peptide" evidence="4">
    <location>
        <begin position="1"/>
        <end position="22"/>
    </location>
</feature>
<dbReference type="PANTHER" id="PTHR43669:SF11">
    <property type="entry name" value="SHORT-CHAIN DEHYDROGENASE_OXIDOREDUCTASE"/>
    <property type="match status" value="1"/>
</dbReference>
<dbReference type="InterPro" id="IPR020904">
    <property type="entry name" value="Sc_DH/Rdtase_CS"/>
</dbReference>
<dbReference type="InterPro" id="IPR036291">
    <property type="entry name" value="NAD(P)-bd_dom_sf"/>
</dbReference>
<dbReference type="EMBL" id="KB705480">
    <property type="protein sequence ID" value="EMR72263.1"/>
    <property type="molecule type" value="Genomic_DNA"/>
</dbReference>
<keyword evidence="3" id="KW-0560">Oxidoreductase</keyword>
<keyword evidence="6" id="KW-1185">Reference proteome</keyword>
<evidence type="ECO:0000256" key="2">
    <source>
        <dbReference type="ARBA" id="ARBA00022857"/>
    </source>
</evidence>
<dbReference type="SUPFAM" id="SSF51735">
    <property type="entry name" value="NAD(P)-binding Rossmann-fold domains"/>
    <property type="match status" value="1"/>
</dbReference>
<evidence type="ECO:0000256" key="3">
    <source>
        <dbReference type="ARBA" id="ARBA00023002"/>
    </source>
</evidence>
<dbReference type="PROSITE" id="PS00061">
    <property type="entry name" value="ADH_SHORT"/>
    <property type="match status" value="1"/>
</dbReference>
<dbReference type="Pfam" id="PF00106">
    <property type="entry name" value="adh_short"/>
    <property type="match status" value="1"/>
</dbReference>
<comment type="similarity">
    <text evidence="1">Belongs to the short-chain dehydrogenases/reductases (SDR) family.</text>
</comment>
<dbReference type="HOGENOM" id="CLU_010194_2_6_1"/>
<protein>
    <submittedName>
        <fullName evidence="5">Putative short-chain dehydrogenase reductase family oxidoreductase protein</fullName>
    </submittedName>
</protein>
<dbReference type="AlphaFoldDB" id="M7T5U6"/>
<dbReference type="KEGG" id="ela:UCREL1_721"/>